<name>A0A0F4Z8N1_9PEZI</name>
<evidence type="ECO:0000313" key="2">
    <source>
        <dbReference type="EMBL" id="KKA26867.1"/>
    </source>
</evidence>
<comment type="caution">
    <text evidence="2">The sequence shown here is derived from an EMBL/GenBank/DDBJ whole genome shotgun (WGS) entry which is preliminary data.</text>
</comment>
<dbReference type="GO" id="GO:0000171">
    <property type="term" value="F:ribonuclease MRP activity"/>
    <property type="evidence" value="ECO:0007669"/>
    <property type="project" value="TreeGrafter"/>
</dbReference>
<dbReference type="AlphaFoldDB" id="A0A0F4Z8N1"/>
<sequence length="265" mass="28817">MSKLQPQVRKKTVYQLGTPFTTTQWPETSQAQKDAILELLCTFLEPLGRYRQQHIAPSKGKSSRKRKRDAIKKSASKEGGMDIDRVCSEKPPVPEIAAYVDVGLSAITRNLQDIAVPSRSSGKSEASEPILAKKQPYAAVFVAKSGQVSMLHNHFPELVAAASRNPAVSSHIKLVGFSQTCAEKLTKALGLPRVSAIAIRSDAPQSKALFEYLKANVPRVSSAWIDSATGDFHFIPPNIVAVQTPIGQKKMRNDANNQKGVSASK</sequence>
<dbReference type="GO" id="GO:0005655">
    <property type="term" value="C:nucleolar ribonuclease P complex"/>
    <property type="evidence" value="ECO:0007669"/>
    <property type="project" value="TreeGrafter"/>
</dbReference>
<feature type="compositionally biased region" description="Basic and acidic residues" evidence="1">
    <location>
        <begin position="71"/>
        <end position="88"/>
    </location>
</feature>
<feature type="compositionally biased region" description="Basic residues" evidence="1">
    <location>
        <begin position="61"/>
        <end position="70"/>
    </location>
</feature>
<evidence type="ECO:0008006" key="4">
    <source>
        <dbReference type="Google" id="ProtNLM"/>
    </source>
</evidence>
<dbReference type="PANTHER" id="PTHR28272:SF1">
    <property type="entry name" value="RIBONUCLEASES P_MRP PROTEIN SUBUNIT POP3"/>
    <property type="match status" value="1"/>
</dbReference>
<organism evidence="2 3">
    <name type="scientific">Thielaviopsis punctulata</name>
    <dbReference type="NCBI Taxonomy" id="72032"/>
    <lineage>
        <taxon>Eukaryota</taxon>
        <taxon>Fungi</taxon>
        <taxon>Dikarya</taxon>
        <taxon>Ascomycota</taxon>
        <taxon>Pezizomycotina</taxon>
        <taxon>Sordariomycetes</taxon>
        <taxon>Hypocreomycetidae</taxon>
        <taxon>Microascales</taxon>
        <taxon>Ceratocystidaceae</taxon>
        <taxon>Thielaviopsis</taxon>
    </lineage>
</organism>
<dbReference type="GO" id="GO:0008033">
    <property type="term" value="P:tRNA processing"/>
    <property type="evidence" value="ECO:0007669"/>
    <property type="project" value="InterPro"/>
</dbReference>
<gene>
    <name evidence="2" type="ORF">TD95_002441</name>
</gene>
<proteinExistence type="predicted"/>
<dbReference type="GO" id="GO:0004526">
    <property type="term" value="F:ribonuclease P activity"/>
    <property type="evidence" value="ECO:0007669"/>
    <property type="project" value="TreeGrafter"/>
</dbReference>
<keyword evidence="3" id="KW-1185">Reference proteome</keyword>
<dbReference type="GO" id="GO:0034965">
    <property type="term" value="P:intronic box C/D snoRNA processing"/>
    <property type="evidence" value="ECO:0007669"/>
    <property type="project" value="TreeGrafter"/>
</dbReference>
<dbReference type="EMBL" id="LAEV01001956">
    <property type="protein sequence ID" value="KKA26867.1"/>
    <property type="molecule type" value="Genomic_DNA"/>
</dbReference>
<dbReference type="GO" id="GO:0005829">
    <property type="term" value="C:cytosol"/>
    <property type="evidence" value="ECO:0007669"/>
    <property type="project" value="TreeGrafter"/>
</dbReference>
<dbReference type="Pfam" id="PF08228">
    <property type="entry name" value="RNase_P_pop3"/>
    <property type="match status" value="1"/>
</dbReference>
<dbReference type="GO" id="GO:0006364">
    <property type="term" value="P:rRNA processing"/>
    <property type="evidence" value="ECO:0007669"/>
    <property type="project" value="InterPro"/>
</dbReference>
<evidence type="ECO:0000313" key="3">
    <source>
        <dbReference type="Proteomes" id="UP000033483"/>
    </source>
</evidence>
<dbReference type="GO" id="GO:0000172">
    <property type="term" value="C:ribonuclease MRP complex"/>
    <property type="evidence" value="ECO:0007669"/>
    <property type="project" value="TreeGrafter"/>
</dbReference>
<dbReference type="PANTHER" id="PTHR28272">
    <property type="entry name" value="RIBONUCLEASES P/MRP PROTEIN SUBUNIT POP3"/>
    <property type="match status" value="1"/>
</dbReference>
<protein>
    <recommendedName>
        <fullName evidence="4">RNase P subunit Pop3</fullName>
    </recommendedName>
</protein>
<feature type="region of interest" description="Disordered" evidence="1">
    <location>
        <begin position="52"/>
        <end position="88"/>
    </location>
</feature>
<reference evidence="2 3" key="1">
    <citation type="submission" date="2015-03" db="EMBL/GenBank/DDBJ databases">
        <authorList>
            <person name="Radwan O."/>
            <person name="Al-Naeli F.A."/>
            <person name="Rendon G.A."/>
            <person name="Fields C."/>
        </authorList>
    </citation>
    <scope>NUCLEOTIDE SEQUENCE [LARGE SCALE GENOMIC DNA]</scope>
    <source>
        <strain evidence="2">CR-DP1</strain>
    </source>
</reference>
<dbReference type="OrthoDB" id="20109at2759"/>
<evidence type="ECO:0000256" key="1">
    <source>
        <dbReference type="SAM" id="MobiDB-lite"/>
    </source>
</evidence>
<dbReference type="InterPro" id="IPR013241">
    <property type="entry name" value="RNase_P_Pop3"/>
</dbReference>
<dbReference type="Proteomes" id="UP000033483">
    <property type="component" value="Unassembled WGS sequence"/>
</dbReference>
<accession>A0A0F4Z8N1</accession>